<protein>
    <recommendedName>
        <fullName evidence="6">THO complex subunit 2</fullName>
    </recommendedName>
</protein>
<organism evidence="4 5">
    <name type="scientific">Cryptosporidium ubiquitum</name>
    <dbReference type="NCBI Taxonomy" id="857276"/>
    <lineage>
        <taxon>Eukaryota</taxon>
        <taxon>Sar</taxon>
        <taxon>Alveolata</taxon>
        <taxon>Apicomplexa</taxon>
        <taxon>Conoidasida</taxon>
        <taxon>Coccidia</taxon>
        <taxon>Eucoccidiorida</taxon>
        <taxon>Eimeriorina</taxon>
        <taxon>Cryptosporidiidae</taxon>
        <taxon>Cryptosporidium</taxon>
    </lineage>
</organism>
<comment type="caution">
    <text evidence="4">The sequence shown here is derived from an EMBL/GenBank/DDBJ whole genome shotgun (WGS) entry which is preliminary data.</text>
</comment>
<gene>
    <name evidence="4" type="ORF">cubi_02919</name>
</gene>
<dbReference type="InterPro" id="IPR040007">
    <property type="entry name" value="Tho2"/>
</dbReference>
<evidence type="ECO:0000313" key="4">
    <source>
        <dbReference type="EMBL" id="OII74117.1"/>
    </source>
</evidence>
<dbReference type="PANTHER" id="PTHR21597:SF0">
    <property type="entry name" value="THO COMPLEX SUBUNIT 2"/>
    <property type="match status" value="1"/>
</dbReference>
<dbReference type="Pfam" id="PF11262">
    <property type="entry name" value="Tho2"/>
    <property type="match status" value="1"/>
</dbReference>
<dbReference type="Pfam" id="PF11732">
    <property type="entry name" value="Thoc2"/>
    <property type="match status" value="1"/>
</dbReference>
<dbReference type="GO" id="GO:0000445">
    <property type="term" value="C:THO complex part of transcription export complex"/>
    <property type="evidence" value="ECO:0007669"/>
    <property type="project" value="TreeGrafter"/>
</dbReference>
<dbReference type="InterPro" id="IPR021726">
    <property type="entry name" value="THO_THOC2_N"/>
</dbReference>
<dbReference type="InterPro" id="IPR021418">
    <property type="entry name" value="THO_THOC2_C"/>
</dbReference>
<evidence type="ECO:0000313" key="5">
    <source>
        <dbReference type="Proteomes" id="UP000186176"/>
    </source>
</evidence>
<evidence type="ECO:0000259" key="3">
    <source>
        <dbReference type="Pfam" id="PF11732"/>
    </source>
</evidence>
<evidence type="ECO:0008006" key="6">
    <source>
        <dbReference type="Google" id="ProtNLM"/>
    </source>
</evidence>
<sequence length="1794" mass="210556">MSSDEVEGNQVNSKENDLFCILSREYLPKERCLIQTWNNEIRIRIQYEFTNLLPVLFLSENIELVKKSQSNLQKIVFELLTSVLFYLDIPYITAIEFLENCSIVSYLKVCKILGYNFIGKDELDVREIPTDSLKEEFNFFISDPSKAIESNLPHFGSFIEYHITPLIMDSVWLIQMSLRDNESNKNSVWVEFMARLCRGNITSKERPLPSIPKSVKLISIKDIVSYLDLGKSDNMKITESLISSKFKLQQKYVRDRTRLCFTVDSFTTQKECLSGFSILGVFIKYLFDQINLFSKLSIDEFISKITFEKNCPINPVGVYSENKFSENMIIECNHYTGACHSNYLIRSIWSIILRFDLSIQRSIGLIFEVFISITSKRFNTDKNFNYPDTRIFNLLEKLLAIFPKNIVKKSFIIFVEHVSVICKSYKGPKISENINTIHIGSDTYKANPWIITDKKVLKEVLGLPFFILTSFLIKKGFFELSNYFREKLIEWDEIFWSEFITGQNSSKETNDSSNLFDSQKYFFPPKTLEIINNIHKYYHLYFNSQLNQFDEFEKDLNLELLLKEILKNERINEEINFSNISVILSELILAPSVLFANAFFADFFLEEFLVNENEEIYYVSKISRNSEIIQEITDFTSMPFSIIGLSSNILKIKIEVIINEIKNKVRDNEKSPHLLILHYKGFCLLVEWIRKYCKYYLFQKHPSCIPIFLELLWLFIKDFNKGKLSELFESKELNLINGYKDPPELLFEVSSSIIFPAISLLPRSPSIPEMLKNSIFSEIDIKYRYQIYRRLIAFSYNRYPMNHQWISVKKMLSKYLKGVTKDIIIGKHDNKHSSNTKRRPPIQIRLLISNIIALCYTNPLVVCDTIINQCNNYDNMIPLLIEILGNNIDEICFDVMIFTIINFILSRPTYIIDCRSNNSDLNCSRFGNRGIAKFTALLLTKRKIPRDILKNFLQTIIYRIDETFYGKEYTIKIQNNFLDLCFWKQLLEIVFSTPILDLSVLTGKQIQSLAGGPLLFQIFLSQHEEDHFGESNENSLFSSLLDNNSHAKQNSDLFVSILKNGEIQSKEVLFRIAKLRYEILWDTPSNLNMDIKLLINLSDEIHWCCIQTIEFLKRSFDPELYRNFILNISDSKYSFKDIINQTFLYLDIPTGWSFLRHGIRKFNISQVDKETSIPQKGFLDIDQEAMDCIKYYFLKENDQNFLNNEACMDFYILFWYLDLCDISLPFKHYSEKLFELYTEILYCKENIDKILVQNVVDYKIDTFIEKCKMESFLNPNNVKLLPSYIKNKNHLPRQVREAIKPLEKKLRRLYSFYNALATEYIKLSKRSNLINQFLDSDCGIRRFRKELNEYLIGEDVFGDNYQQKIQSFMVWICKDFIAPRVIHSETDALFTYFWIEKFILDEEKGIFSSKKHLIESFLILISKHVSYLIRSSTPRESQLLGLFFKEIFSYIKKFISKISSVTNISNQQEERMPNVLSNITKNDFDESDFENNLSRQNSNNILDNDLITEDTKYSKMTENINFDSSKIIEKKIFESFDQEINPNKETLQEMKYGSSPYESDNIDLLEKEKNENIVKLECEEVIKGDSNNGMESLSQKIPDLRLKGFLYECEKNVMISLSFGLGLLSERSSETLPEWTHTLSSVWMLSRFYESFPISAITGEYLLRKLPNILEYATKRHWNDLNLSITSLILKLKQCKASWIWNSNADQYSKQDDSTSFNSKMSTESSKKNVPSSLNLYSAIPGSKNYNEKIKNNSMRSEFKRQRLNMNDNSYSYKTSYSNSTNSNKREEHRKKQI</sequence>
<dbReference type="GeneID" id="39979709"/>
<dbReference type="GO" id="GO:0006406">
    <property type="term" value="P:mRNA export from nucleus"/>
    <property type="evidence" value="ECO:0007669"/>
    <property type="project" value="InterPro"/>
</dbReference>
<accession>A0A1J4MMM5</accession>
<evidence type="ECO:0000259" key="2">
    <source>
        <dbReference type="Pfam" id="PF11262"/>
    </source>
</evidence>
<dbReference type="RefSeq" id="XP_028875337.1">
    <property type="nucleotide sequence ID" value="XM_029019930.1"/>
</dbReference>
<feature type="domain" description="THO complex subunitTHOC2 C-terminal" evidence="2">
    <location>
        <begin position="1206"/>
        <end position="1692"/>
    </location>
</feature>
<dbReference type="GO" id="GO:0006397">
    <property type="term" value="P:mRNA processing"/>
    <property type="evidence" value="ECO:0007669"/>
    <property type="project" value="InterPro"/>
</dbReference>
<feature type="domain" description="THO complex subunitTHOC2 N-terminal" evidence="3">
    <location>
        <begin position="854"/>
        <end position="905"/>
    </location>
</feature>
<feature type="region of interest" description="Disordered" evidence="1">
    <location>
        <begin position="1762"/>
        <end position="1794"/>
    </location>
</feature>
<keyword evidence="5" id="KW-1185">Reference proteome</keyword>
<reference evidence="4 5" key="1">
    <citation type="submission" date="2016-10" db="EMBL/GenBank/DDBJ databases">
        <title>Reductive evolution of mitochondrial metabolism and differential evolution of invasion-related proteins in Cryptosporidium.</title>
        <authorList>
            <person name="Liu S."/>
            <person name="Roellig D.M."/>
            <person name="Guo Y."/>
            <person name="Li N."/>
            <person name="Frace M.A."/>
            <person name="Tang K."/>
            <person name="Zhang L."/>
            <person name="Feng Y."/>
            <person name="Xiao L."/>
        </authorList>
    </citation>
    <scope>NUCLEOTIDE SEQUENCE [LARGE SCALE GENOMIC DNA]</scope>
    <source>
        <strain evidence="4">39726</strain>
    </source>
</reference>
<feature type="compositionally biased region" description="Low complexity" evidence="1">
    <location>
        <begin position="1769"/>
        <end position="1783"/>
    </location>
</feature>
<dbReference type="EMBL" id="LRBP01000013">
    <property type="protein sequence ID" value="OII74117.1"/>
    <property type="molecule type" value="Genomic_DNA"/>
</dbReference>
<proteinExistence type="predicted"/>
<feature type="region of interest" description="Disordered" evidence="1">
    <location>
        <begin position="1708"/>
        <end position="1730"/>
    </location>
</feature>
<dbReference type="VEuPathDB" id="CryptoDB:cubi_02919"/>
<name>A0A1J4MMM5_9CRYT</name>
<dbReference type="Proteomes" id="UP000186176">
    <property type="component" value="Unassembled WGS sequence"/>
</dbReference>
<evidence type="ECO:0000256" key="1">
    <source>
        <dbReference type="SAM" id="MobiDB-lite"/>
    </source>
</evidence>
<dbReference type="PANTHER" id="PTHR21597">
    <property type="entry name" value="THO2 PROTEIN"/>
    <property type="match status" value="1"/>
</dbReference>
<dbReference type="GO" id="GO:0003729">
    <property type="term" value="F:mRNA binding"/>
    <property type="evidence" value="ECO:0007669"/>
    <property type="project" value="TreeGrafter"/>
</dbReference>
<dbReference type="OrthoDB" id="29024at2759"/>